<dbReference type="InterPro" id="IPR053802">
    <property type="entry name" value="DUF6950"/>
</dbReference>
<name>A0AAX2QMJ5_9HYPH</name>
<protein>
    <recommendedName>
        <fullName evidence="1">DUF6950 domain-containing protein</fullName>
    </recommendedName>
</protein>
<evidence type="ECO:0000259" key="1">
    <source>
        <dbReference type="Pfam" id="PF22262"/>
    </source>
</evidence>
<feature type="domain" description="DUF6950" evidence="1">
    <location>
        <begin position="2"/>
        <end position="126"/>
    </location>
</feature>
<dbReference type="Pfam" id="PF22262">
    <property type="entry name" value="DUF6950"/>
    <property type="match status" value="1"/>
</dbReference>
<accession>A0AAX2QMJ5</accession>
<dbReference type="Proteomes" id="UP000295021">
    <property type="component" value="Unassembled WGS sequence"/>
</dbReference>
<gene>
    <name evidence="2" type="ORF">EV131_105394</name>
</gene>
<dbReference type="AlphaFoldDB" id="A0AAX2QMJ5"/>
<comment type="caution">
    <text evidence="2">The sequence shown here is derived from an EMBL/GenBank/DDBJ whole genome shotgun (WGS) entry which is preliminary data.</text>
</comment>
<organism evidence="2 3">
    <name type="scientific">Rhizobium laguerreae</name>
    <dbReference type="NCBI Taxonomy" id="1076926"/>
    <lineage>
        <taxon>Bacteria</taxon>
        <taxon>Pseudomonadati</taxon>
        <taxon>Pseudomonadota</taxon>
        <taxon>Alphaproteobacteria</taxon>
        <taxon>Hyphomicrobiales</taxon>
        <taxon>Rhizobiaceae</taxon>
        <taxon>Rhizobium/Agrobacterium group</taxon>
        <taxon>Rhizobium</taxon>
    </lineage>
</organism>
<evidence type="ECO:0000313" key="2">
    <source>
        <dbReference type="EMBL" id="TCU25280.1"/>
    </source>
</evidence>
<dbReference type="EMBL" id="SMBI01000005">
    <property type="protein sequence ID" value="TCU25280.1"/>
    <property type="molecule type" value="Genomic_DNA"/>
</dbReference>
<reference evidence="2 3" key="1">
    <citation type="submission" date="2019-03" db="EMBL/GenBank/DDBJ databases">
        <title>Genomic Encyclopedia of Type Strains, Phase IV (KMG-V): Genome sequencing to study the core and pangenomes of soil and plant-associated prokaryotes.</title>
        <authorList>
            <person name="Whitman W."/>
        </authorList>
    </citation>
    <scope>NUCLEOTIDE SEQUENCE [LARGE SCALE GENOMIC DNA]</scope>
    <source>
        <strain evidence="2 3">FB403</strain>
    </source>
</reference>
<sequence>MLADFVKAQNLRPWQPGIVDCSLVLADWAIWLGRPDPASHLRGRYDSEDGFRRIIDIEGGLLPVIENCVARIGGRRSGLAAGAIGVIGARANINRQWGAIFDGSRWLVRFVDGFGSMTANALAIWEI</sequence>
<evidence type="ECO:0000313" key="3">
    <source>
        <dbReference type="Proteomes" id="UP000295021"/>
    </source>
</evidence>
<proteinExistence type="predicted"/>